<dbReference type="AlphaFoldDB" id="A0A6J7H5N2"/>
<organism evidence="4">
    <name type="scientific">freshwater metagenome</name>
    <dbReference type="NCBI Taxonomy" id="449393"/>
    <lineage>
        <taxon>unclassified sequences</taxon>
        <taxon>metagenomes</taxon>
        <taxon>ecological metagenomes</taxon>
    </lineage>
</organism>
<dbReference type="NCBIfam" id="TIGR01167">
    <property type="entry name" value="LPXTG_anchor"/>
    <property type="match status" value="1"/>
</dbReference>
<proteinExistence type="predicted"/>
<feature type="transmembrane region" description="Helical" evidence="2">
    <location>
        <begin position="171"/>
        <end position="193"/>
    </location>
</feature>
<dbReference type="InterPro" id="IPR019931">
    <property type="entry name" value="LPXTG_anchor"/>
</dbReference>
<keyword evidence="2" id="KW-0812">Transmembrane</keyword>
<keyword evidence="1" id="KW-0964">Secreted</keyword>
<name>A0A6J7H5N2_9ZZZZ</name>
<evidence type="ECO:0000256" key="2">
    <source>
        <dbReference type="SAM" id="Phobius"/>
    </source>
</evidence>
<evidence type="ECO:0000313" key="4">
    <source>
        <dbReference type="EMBL" id="CAB4911029.1"/>
    </source>
</evidence>
<dbReference type="EMBL" id="CAFBMB010000173">
    <property type="protein sequence ID" value="CAB4911029.1"/>
    <property type="molecule type" value="Genomic_DNA"/>
</dbReference>
<evidence type="ECO:0000256" key="1">
    <source>
        <dbReference type="ARBA" id="ARBA00022525"/>
    </source>
</evidence>
<feature type="domain" description="Gram-positive cocci surface proteins LPxTG" evidence="3">
    <location>
        <begin position="162"/>
        <end position="198"/>
    </location>
</feature>
<gene>
    <name evidence="4" type="ORF">UFOPK3516_01498</name>
</gene>
<dbReference type="PROSITE" id="PS50847">
    <property type="entry name" value="GRAM_POS_ANCHORING"/>
    <property type="match status" value="1"/>
</dbReference>
<keyword evidence="2" id="KW-0472">Membrane</keyword>
<accession>A0A6J7H5N2</accession>
<evidence type="ECO:0000259" key="3">
    <source>
        <dbReference type="PROSITE" id="PS50847"/>
    </source>
</evidence>
<sequence>MKKSLVYSVTAITLAAGSLFLASPAFADASGTASSMSVAQGGTFTATVTNENPIPATADEWCNSVGGPGYSLAVVLQDQATGGLRFVPTGFVQGVGGYAGIGNFTWAAAPGETTSVSVTIPADTPVGTYDLFYGCVSAGPAYLQIGNGAFVKGSFTVTAAPLPNTGSDNGAMAWTIGAVSATLVAVGAGLFFVRRRLS</sequence>
<protein>
    <submittedName>
        <fullName evidence="4">Unannotated protein</fullName>
    </submittedName>
</protein>
<keyword evidence="2" id="KW-1133">Transmembrane helix</keyword>
<reference evidence="4" key="1">
    <citation type="submission" date="2020-05" db="EMBL/GenBank/DDBJ databases">
        <authorList>
            <person name="Chiriac C."/>
            <person name="Salcher M."/>
            <person name="Ghai R."/>
            <person name="Kavagutti S V."/>
        </authorList>
    </citation>
    <scope>NUCLEOTIDE SEQUENCE</scope>
</reference>